<comment type="cofactor">
    <cofactor evidence="1">
        <name>Mg(2+)</name>
        <dbReference type="ChEBI" id="CHEBI:18420"/>
    </cofactor>
</comment>
<dbReference type="GeneID" id="31848235"/>
<evidence type="ECO:0000256" key="5">
    <source>
        <dbReference type="ARBA" id="ARBA00022679"/>
    </source>
</evidence>
<evidence type="ECO:0000313" key="12">
    <source>
        <dbReference type="EMBL" id="ATF07916.1"/>
    </source>
</evidence>
<evidence type="ECO:0000313" key="13">
    <source>
        <dbReference type="Proteomes" id="UP000217545"/>
    </source>
</evidence>
<dbReference type="AlphaFoldDB" id="A0AAC9ZBT7"/>
<sequence length="290" mass="31207">MILNRRRFLTIAAAFAATPAVAKPHHWQGRAFGADVAITLSGPSDVTKRTLHTAQNLIAQMERRFSLFQTDSELVRLNTGGSIVPSAALLHLMQLADAAHQITQGLFDPTVQPLWRALAEGRRTDHSLALVDWTQVSFAKELVQLGQGQALTFNGIAQGYATDVISDFLAEQGFNAALVNIGEFRASAGDWRLGIADPFHGLLATRRLSKGAVATSSPMATPLGSKGHILHPRQHPHWSTVSVEADSAAMADALSTGLVLADLELVRQVRHTPGIHRITLISEAGDLTTL</sequence>
<reference evidence="12 13" key="1">
    <citation type="journal article" date="2017" name="Front. Microbiol.">
        <title>Phaeobacter piscinae sp. nov., a species of the Roseobacter group and potential aquaculture probiont.</title>
        <authorList>
            <person name="Sonnenschein E.C."/>
            <person name="Phippen C.B.W."/>
            <person name="Nielsen K.F."/>
            <person name="Mateiu R.V."/>
            <person name="Melchiorsen J."/>
            <person name="Gram L."/>
            <person name="Overmann J."/>
            <person name="Freese H.M."/>
        </authorList>
    </citation>
    <scope>NUCLEOTIDE SEQUENCE [LARGE SCALE GENOMIC DNA]</scope>
    <source>
        <strain evidence="12 13">P63</strain>
    </source>
</reference>
<dbReference type="InterPro" id="IPR024932">
    <property type="entry name" value="ApbE"/>
</dbReference>
<dbReference type="PANTHER" id="PTHR30040">
    <property type="entry name" value="THIAMINE BIOSYNTHESIS LIPOPROTEIN APBE"/>
    <property type="match status" value="1"/>
</dbReference>
<evidence type="ECO:0000256" key="6">
    <source>
        <dbReference type="ARBA" id="ARBA00022723"/>
    </source>
</evidence>
<keyword evidence="12" id="KW-0449">Lipoprotein</keyword>
<evidence type="ECO:0000256" key="2">
    <source>
        <dbReference type="ARBA" id="ARBA00011955"/>
    </source>
</evidence>
<dbReference type="PANTHER" id="PTHR30040:SF2">
    <property type="entry name" value="FAD:PROTEIN FMN TRANSFERASE"/>
    <property type="match status" value="1"/>
</dbReference>
<geneLocation type="plasmid" evidence="13">
    <name>pp63_a</name>
</geneLocation>
<dbReference type="InterPro" id="IPR006311">
    <property type="entry name" value="TAT_signal"/>
</dbReference>
<keyword evidence="11" id="KW-0732">Signal</keyword>
<feature type="chain" id="PRO_5042209153" description="FAD:protein FMN transferase" evidence="11">
    <location>
        <begin position="23"/>
        <end position="290"/>
    </location>
</feature>
<evidence type="ECO:0000256" key="9">
    <source>
        <dbReference type="ARBA" id="ARBA00031306"/>
    </source>
</evidence>
<evidence type="ECO:0000256" key="3">
    <source>
        <dbReference type="ARBA" id="ARBA00016337"/>
    </source>
</evidence>
<evidence type="ECO:0000256" key="8">
    <source>
        <dbReference type="ARBA" id="ARBA00022842"/>
    </source>
</evidence>
<dbReference type="EMBL" id="CP010785">
    <property type="protein sequence ID" value="ATF07916.1"/>
    <property type="molecule type" value="Genomic_DNA"/>
</dbReference>
<dbReference type="Gene3D" id="3.10.520.10">
    <property type="entry name" value="ApbE-like domains"/>
    <property type="match status" value="1"/>
</dbReference>
<dbReference type="GO" id="GO:0016740">
    <property type="term" value="F:transferase activity"/>
    <property type="evidence" value="ECO:0007669"/>
    <property type="project" value="UniProtKB-KW"/>
</dbReference>
<accession>A0AAC9ZBT7</accession>
<evidence type="ECO:0000256" key="11">
    <source>
        <dbReference type="SAM" id="SignalP"/>
    </source>
</evidence>
<dbReference type="Pfam" id="PF02424">
    <property type="entry name" value="ApbE"/>
    <property type="match status" value="1"/>
</dbReference>
<feature type="signal peptide" evidence="11">
    <location>
        <begin position="1"/>
        <end position="22"/>
    </location>
</feature>
<evidence type="ECO:0000256" key="7">
    <source>
        <dbReference type="ARBA" id="ARBA00022827"/>
    </source>
</evidence>
<dbReference type="GO" id="GO:0046872">
    <property type="term" value="F:metal ion binding"/>
    <property type="evidence" value="ECO:0007669"/>
    <property type="project" value="UniProtKB-KW"/>
</dbReference>
<dbReference type="InterPro" id="IPR003374">
    <property type="entry name" value="ApbE-like_sf"/>
</dbReference>
<name>A0AAC9ZBT7_9RHOB</name>
<keyword evidence="8" id="KW-0460">Magnesium</keyword>
<dbReference type="Proteomes" id="UP000217545">
    <property type="component" value="Plasmid pP63_a"/>
</dbReference>
<evidence type="ECO:0000256" key="1">
    <source>
        <dbReference type="ARBA" id="ARBA00001946"/>
    </source>
</evidence>
<dbReference type="RefSeq" id="WP_024099188.1">
    <property type="nucleotide sequence ID" value="NZ_CP010589.1"/>
</dbReference>
<organism evidence="12 13">
    <name type="scientific">Phaeobacter gallaeciensis</name>
    <dbReference type="NCBI Taxonomy" id="60890"/>
    <lineage>
        <taxon>Bacteria</taxon>
        <taxon>Pseudomonadati</taxon>
        <taxon>Pseudomonadota</taxon>
        <taxon>Alphaproteobacteria</taxon>
        <taxon>Rhodobacterales</taxon>
        <taxon>Roseobacteraceae</taxon>
        <taxon>Phaeobacter</taxon>
    </lineage>
</organism>
<gene>
    <name evidence="12" type="ORF">PhaeoP63_03884</name>
</gene>
<dbReference type="SUPFAM" id="SSF143631">
    <property type="entry name" value="ApbE-like"/>
    <property type="match status" value="1"/>
</dbReference>
<evidence type="ECO:0000256" key="10">
    <source>
        <dbReference type="ARBA" id="ARBA00048540"/>
    </source>
</evidence>
<protein>
    <recommendedName>
        <fullName evidence="3">FAD:protein FMN transferase</fullName>
        <ecNumber evidence="2">2.7.1.180</ecNumber>
    </recommendedName>
    <alternativeName>
        <fullName evidence="9">Flavin transferase</fullName>
    </alternativeName>
</protein>
<proteinExistence type="predicted"/>
<keyword evidence="12" id="KW-0614">Plasmid</keyword>
<keyword evidence="6" id="KW-0479">Metal-binding</keyword>
<keyword evidence="7" id="KW-0274">FAD</keyword>
<dbReference type="EC" id="2.7.1.180" evidence="2"/>
<keyword evidence="5" id="KW-0808">Transferase</keyword>
<dbReference type="PROSITE" id="PS51318">
    <property type="entry name" value="TAT"/>
    <property type="match status" value="1"/>
</dbReference>
<comment type="catalytic activity">
    <reaction evidence="10">
        <text>L-threonyl-[protein] + FAD = FMN-L-threonyl-[protein] + AMP + H(+)</text>
        <dbReference type="Rhea" id="RHEA:36847"/>
        <dbReference type="Rhea" id="RHEA-COMP:11060"/>
        <dbReference type="Rhea" id="RHEA-COMP:11061"/>
        <dbReference type="ChEBI" id="CHEBI:15378"/>
        <dbReference type="ChEBI" id="CHEBI:30013"/>
        <dbReference type="ChEBI" id="CHEBI:57692"/>
        <dbReference type="ChEBI" id="CHEBI:74257"/>
        <dbReference type="ChEBI" id="CHEBI:456215"/>
        <dbReference type="EC" id="2.7.1.180"/>
    </reaction>
</comment>
<keyword evidence="4" id="KW-0285">Flavoprotein</keyword>
<evidence type="ECO:0000256" key="4">
    <source>
        <dbReference type="ARBA" id="ARBA00022630"/>
    </source>
</evidence>